<evidence type="ECO:0000259" key="1">
    <source>
        <dbReference type="Pfam" id="PF04965"/>
    </source>
</evidence>
<feature type="domain" description="IraD/Gp25-like" evidence="1">
    <location>
        <begin position="33"/>
        <end position="105"/>
    </location>
</feature>
<organism evidence="2">
    <name type="scientific">marine metagenome</name>
    <dbReference type="NCBI Taxonomy" id="408172"/>
    <lineage>
        <taxon>unclassified sequences</taxon>
        <taxon>metagenomes</taxon>
        <taxon>ecological metagenomes</taxon>
    </lineage>
</organism>
<dbReference type="Gene3D" id="3.10.450.40">
    <property type="match status" value="1"/>
</dbReference>
<dbReference type="InterPro" id="IPR007048">
    <property type="entry name" value="IraD/Gp25-like"/>
</dbReference>
<dbReference type="AlphaFoldDB" id="A0A382U5U1"/>
<evidence type="ECO:0000313" key="2">
    <source>
        <dbReference type="EMBL" id="SVD29679.1"/>
    </source>
</evidence>
<reference evidence="2" key="1">
    <citation type="submission" date="2018-05" db="EMBL/GenBank/DDBJ databases">
        <authorList>
            <person name="Lanie J.A."/>
            <person name="Ng W.-L."/>
            <person name="Kazmierczak K.M."/>
            <person name="Andrzejewski T.M."/>
            <person name="Davidsen T.M."/>
            <person name="Wayne K.J."/>
            <person name="Tettelin H."/>
            <person name="Glass J.I."/>
            <person name="Rusch D."/>
            <person name="Podicherti R."/>
            <person name="Tsui H.-C.T."/>
            <person name="Winkler M.E."/>
        </authorList>
    </citation>
    <scope>NUCLEOTIDE SEQUENCE</scope>
</reference>
<sequence>MATTYGKDYIDFDLDFGKHPAHGDLLTVKKTVAISRSINNLIRTQAGERLFQPTMEGGLNVLLFEPYGALTTSRIKKTIRYTIGKYEPRADVKLVTVVADEPNNAYLINIIFVPDNDVKETNIEVYLERA</sequence>
<dbReference type="SUPFAM" id="SSF160719">
    <property type="entry name" value="gpW/gp25-like"/>
    <property type="match status" value="1"/>
</dbReference>
<protein>
    <recommendedName>
        <fullName evidence="1">IraD/Gp25-like domain-containing protein</fullName>
    </recommendedName>
</protein>
<dbReference type="Pfam" id="PF04965">
    <property type="entry name" value="GPW_gp25"/>
    <property type="match status" value="1"/>
</dbReference>
<name>A0A382U5U1_9ZZZZ</name>
<proteinExistence type="predicted"/>
<gene>
    <name evidence="2" type="ORF">METZ01_LOCUS382533</name>
</gene>
<accession>A0A382U5U1</accession>
<dbReference type="EMBL" id="UINC01141751">
    <property type="protein sequence ID" value="SVD29679.1"/>
    <property type="molecule type" value="Genomic_DNA"/>
</dbReference>